<evidence type="ECO:0000313" key="3">
    <source>
        <dbReference type="EMBL" id="CAF1135382.1"/>
    </source>
</evidence>
<evidence type="ECO:0000313" key="5">
    <source>
        <dbReference type="Proteomes" id="UP000663829"/>
    </source>
</evidence>
<evidence type="ECO:0000256" key="1">
    <source>
        <dbReference type="SAM" id="MobiDB-lite"/>
    </source>
</evidence>
<feature type="region of interest" description="Disordered" evidence="1">
    <location>
        <begin position="108"/>
        <end position="138"/>
    </location>
</feature>
<comment type="caution">
    <text evidence="3">The sequence shown here is derived from an EMBL/GenBank/DDBJ whole genome shotgun (WGS) entry which is preliminary data.</text>
</comment>
<dbReference type="InterPro" id="IPR025605">
    <property type="entry name" value="OST-HTH/LOTUS_dom"/>
</dbReference>
<dbReference type="Pfam" id="PF12872">
    <property type="entry name" value="OST-HTH"/>
    <property type="match status" value="1"/>
</dbReference>
<dbReference type="OrthoDB" id="10034606at2759"/>
<feature type="region of interest" description="Disordered" evidence="1">
    <location>
        <begin position="218"/>
        <end position="239"/>
    </location>
</feature>
<feature type="compositionally biased region" description="Polar residues" evidence="1">
    <location>
        <begin position="219"/>
        <end position="233"/>
    </location>
</feature>
<dbReference type="CDD" id="cd09972">
    <property type="entry name" value="LOTUS_TDRD_OSKAR"/>
    <property type="match status" value="1"/>
</dbReference>
<dbReference type="PROSITE" id="PS51644">
    <property type="entry name" value="HTH_OST"/>
    <property type="match status" value="1"/>
</dbReference>
<reference evidence="3" key="1">
    <citation type="submission" date="2021-02" db="EMBL/GenBank/DDBJ databases">
        <authorList>
            <person name="Nowell W R."/>
        </authorList>
    </citation>
    <scope>NUCLEOTIDE SEQUENCE</scope>
</reference>
<accession>A0A814RKJ9</accession>
<evidence type="ECO:0000259" key="2">
    <source>
        <dbReference type="PROSITE" id="PS51644"/>
    </source>
</evidence>
<dbReference type="InterPro" id="IPR041966">
    <property type="entry name" value="LOTUS-like"/>
</dbReference>
<feature type="domain" description="HTH OST-type" evidence="2">
    <location>
        <begin position="26"/>
        <end position="106"/>
    </location>
</feature>
<protein>
    <recommendedName>
        <fullName evidence="2">HTH OST-type domain-containing protein</fullName>
    </recommendedName>
</protein>
<organism evidence="3 5">
    <name type="scientific">Didymodactylos carnosus</name>
    <dbReference type="NCBI Taxonomy" id="1234261"/>
    <lineage>
        <taxon>Eukaryota</taxon>
        <taxon>Metazoa</taxon>
        <taxon>Spiralia</taxon>
        <taxon>Gnathifera</taxon>
        <taxon>Rotifera</taxon>
        <taxon>Eurotatoria</taxon>
        <taxon>Bdelloidea</taxon>
        <taxon>Philodinida</taxon>
        <taxon>Philodinidae</taxon>
        <taxon>Didymodactylos</taxon>
    </lineage>
</organism>
<dbReference type="Gene3D" id="3.30.420.610">
    <property type="entry name" value="LOTUS domain-like"/>
    <property type="match status" value="1"/>
</dbReference>
<name>A0A814RKJ9_9BILA</name>
<dbReference type="EMBL" id="CAJNOQ010006439">
    <property type="protein sequence ID" value="CAF1135382.1"/>
    <property type="molecule type" value="Genomic_DNA"/>
</dbReference>
<dbReference type="AlphaFoldDB" id="A0A814RKJ9"/>
<sequence>MTHFDHSLHITIIMSELDKCTETNSNYISCKHEILSLLISSKNGLTEQQLISDYSTFNGKQQIPYVKLGYNTLKDLLVSMNDIVHIDPLTQVLHGIPDENTKHIKEMIQQTQNQSKHSKRKKTNTKKHQQPNQLNSNMNRFDSIPVWPCYNFGYDQQGTIYHPPPLNKLPPPLLSLRVQNQPKQKKQVINDTKVLTDVKISKKEKPTIKIDKEKLETSEMANTDNSSTKSSLKNLIKNDEQSEKSGSWTSVLSINEKDTLITDFESAISTTSTAITVSLSLVDIVQKKLKWSVEELSKTDDLNRIQSLCDVVKKLTETVEILAKFEK</sequence>
<proteinExistence type="predicted"/>
<dbReference type="Proteomes" id="UP000663829">
    <property type="component" value="Unassembled WGS sequence"/>
</dbReference>
<evidence type="ECO:0000313" key="4">
    <source>
        <dbReference type="EMBL" id="CAF3899081.1"/>
    </source>
</evidence>
<dbReference type="EMBL" id="CAJOBC010006439">
    <property type="protein sequence ID" value="CAF3899081.1"/>
    <property type="molecule type" value="Genomic_DNA"/>
</dbReference>
<feature type="compositionally biased region" description="Basic residues" evidence="1">
    <location>
        <begin position="116"/>
        <end position="129"/>
    </location>
</feature>
<gene>
    <name evidence="3" type="ORF">GPM918_LOCUS20410</name>
    <name evidence="4" type="ORF">SRO942_LOCUS20407</name>
</gene>
<keyword evidence="5" id="KW-1185">Reference proteome</keyword>
<dbReference type="Proteomes" id="UP000681722">
    <property type="component" value="Unassembled WGS sequence"/>
</dbReference>